<dbReference type="PANTHER" id="PTHR14969">
    <property type="entry name" value="SPHINGOSINE-1-PHOSPHATE PHOSPHOHYDROLASE"/>
    <property type="match status" value="1"/>
</dbReference>
<evidence type="ECO:0000259" key="8">
    <source>
        <dbReference type="SMART" id="SM00014"/>
    </source>
</evidence>
<accession>A0A506TVI0</accession>
<evidence type="ECO:0000256" key="7">
    <source>
        <dbReference type="SAM" id="Phobius"/>
    </source>
</evidence>
<keyword evidence="2" id="KW-1003">Cell membrane</keyword>
<evidence type="ECO:0000313" key="10">
    <source>
        <dbReference type="Proteomes" id="UP000320314"/>
    </source>
</evidence>
<keyword evidence="10" id="KW-1185">Reference proteome</keyword>
<reference evidence="9 10" key="1">
    <citation type="submission" date="2019-06" db="EMBL/GenBank/DDBJ databases">
        <authorList>
            <person name="Li M."/>
        </authorList>
    </citation>
    <scope>NUCLEOTIDE SEQUENCE [LARGE SCALE GENOMIC DNA]</scope>
    <source>
        <strain evidence="9 10">BGMRC6574</strain>
    </source>
</reference>
<dbReference type="GO" id="GO:0005886">
    <property type="term" value="C:plasma membrane"/>
    <property type="evidence" value="ECO:0007669"/>
    <property type="project" value="UniProtKB-SubCell"/>
</dbReference>
<sequence length="296" mass="32192">MCANRPDEGALAGEAGTQPGTRAVNGLRGRLRDNVVTAHRLLLVRRARRPQRPRTRFVLYLAASLALVVLAGLVFDLPVGNYHATWPASFDKTARSVTDLGQAGWVLLAAGLALFFGSAADWRLASLRKRMALLRVTALTGYLFTSLAAGGLIATIVKYCIGRARPLHFAELGAFAFRPFTDATFASFPSGHATTVGGFFAAIALVFPRLRVPCLVLALWLAFTRVLVGAHYPSDVVAGLAWGAWFSYFTAMVFASRGIVFRYDANGFPVRRMGYGLALNGMRRRSNAGRRGRRLD</sequence>
<evidence type="ECO:0000256" key="5">
    <source>
        <dbReference type="ARBA" id="ARBA00022989"/>
    </source>
</evidence>
<dbReference type="SUPFAM" id="SSF48317">
    <property type="entry name" value="Acid phosphatase/Vanadium-dependent haloperoxidase"/>
    <property type="match status" value="1"/>
</dbReference>
<keyword evidence="5 7" id="KW-1133">Transmembrane helix</keyword>
<gene>
    <name evidence="9" type="ORF">FJU11_16410</name>
</gene>
<feature type="transmembrane region" description="Helical" evidence="7">
    <location>
        <begin position="57"/>
        <end position="80"/>
    </location>
</feature>
<evidence type="ECO:0000256" key="6">
    <source>
        <dbReference type="ARBA" id="ARBA00023136"/>
    </source>
</evidence>
<dbReference type="GO" id="GO:0016787">
    <property type="term" value="F:hydrolase activity"/>
    <property type="evidence" value="ECO:0007669"/>
    <property type="project" value="UniProtKB-KW"/>
</dbReference>
<name>A0A506TVI0_9HYPH</name>
<feature type="transmembrane region" description="Helical" evidence="7">
    <location>
        <begin position="132"/>
        <end position="157"/>
    </location>
</feature>
<dbReference type="Pfam" id="PF01569">
    <property type="entry name" value="PAP2"/>
    <property type="match status" value="1"/>
</dbReference>
<dbReference type="SMART" id="SM00014">
    <property type="entry name" value="acidPPc"/>
    <property type="match status" value="1"/>
</dbReference>
<evidence type="ECO:0000256" key="1">
    <source>
        <dbReference type="ARBA" id="ARBA00004651"/>
    </source>
</evidence>
<protein>
    <submittedName>
        <fullName evidence="9">Phosphatase PAP2 family protein</fullName>
    </submittedName>
</protein>
<feature type="domain" description="Phosphatidic acid phosphatase type 2/haloperoxidase" evidence="8">
    <location>
        <begin position="139"/>
        <end position="251"/>
    </location>
</feature>
<evidence type="ECO:0000313" key="9">
    <source>
        <dbReference type="EMBL" id="TPW26073.1"/>
    </source>
</evidence>
<feature type="transmembrane region" description="Helical" evidence="7">
    <location>
        <begin position="185"/>
        <end position="207"/>
    </location>
</feature>
<dbReference type="EMBL" id="VHLH01000038">
    <property type="protein sequence ID" value="TPW26073.1"/>
    <property type="molecule type" value="Genomic_DNA"/>
</dbReference>
<dbReference type="AlphaFoldDB" id="A0A506TVI0"/>
<proteinExistence type="predicted"/>
<feature type="transmembrane region" description="Helical" evidence="7">
    <location>
        <begin position="214"/>
        <end position="232"/>
    </location>
</feature>
<dbReference type="Gene3D" id="1.20.144.10">
    <property type="entry name" value="Phosphatidic acid phosphatase type 2/haloperoxidase"/>
    <property type="match status" value="1"/>
</dbReference>
<comment type="caution">
    <text evidence="9">The sequence shown here is derived from an EMBL/GenBank/DDBJ whole genome shotgun (WGS) entry which is preliminary data.</text>
</comment>
<keyword evidence="6 7" id="KW-0472">Membrane</keyword>
<feature type="transmembrane region" description="Helical" evidence="7">
    <location>
        <begin position="100"/>
        <end position="120"/>
    </location>
</feature>
<evidence type="ECO:0000256" key="3">
    <source>
        <dbReference type="ARBA" id="ARBA00022692"/>
    </source>
</evidence>
<feature type="transmembrane region" description="Helical" evidence="7">
    <location>
        <begin position="244"/>
        <end position="263"/>
    </location>
</feature>
<comment type="subcellular location">
    <subcellularLocation>
        <location evidence="1">Cell membrane</location>
        <topology evidence="1">Multi-pass membrane protein</topology>
    </subcellularLocation>
</comment>
<dbReference type="InterPro" id="IPR000326">
    <property type="entry name" value="PAP2/HPO"/>
</dbReference>
<evidence type="ECO:0000256" key="2">
    <source>
        <dbReference type="ARBA" id="ARBA00022475"/>
    </source>
</evidence>
<evidence type="ECO:0000256" key="4">
    <source>
        <dbReference type="ARBA" id="ARBA00022801"/>
    </source>
</evidence>
<keyword evidence="3 7" id="KW-0812">Transmembrane</keyword>
<dbReference type="Proteomes" id="UP000320314">
    <property type="component" value="Unassembled WGS sequence"/>
</dbReference>
<dbReference type="InterPro" id="IPR036938">
    <property type="entry name" value="PAP2/HPO_sf"/>
</dbReference>
<dbReference type="OrthoDB" id="9780507at2"/>
<dbReference type="PANTHER" id="PTHR14969:SF62">
    <property type="entry name" value="DECAPRENYLPHOSPHORYL-5-PHOSPHORIBOSE PHOSPHATASE RV3807C-RELATED"/>
    <property type="match status" value="1"/>
</dbReference>
<organism evidence="9 10">
    <name type="scientific">Pararhizobium mangrovi</name>
    <dbReference type="NCBI Taxonomy" id="2590452"/>
    <lineage>
        <taxon>Bacteria</taxon>
        <taxon>Pseudomonadati</taxon>
        <taxon>Pseudomonadota</taxon>
        <taxon>Alphaproteobacteria</taxon>
        <taxon>Hyphomicrobiales</taxon>
        <taxon>Rhizobiaceae</taxon>
        <taxon>Rhizobium/Agrobacterium group</taxon>
        <taxon>Pararhizobium</taxon>
    </lineage>
</organism>
<keyword evidence="4" id="KW-0378">Hydrolase</keyword>
<dbReference type="RefSeq" id="WP_141168161.1">
    <property type="nucleotide sequence ID" value="NZ_VHLH01000038.1"/>
</dbReference>